<reference evidence="2" key="2">
    <citation type="submission" date="2015-01" db="EMBL/GenBank/DDBJ databases">
        <title>Evolutionary Origins and Diversification of the Mycorrhizal Mutualists.</title>
        <authorList>
            <consortium name="DOE Joint Genome Institute"/>
            <consortium name="Mycorrhizal Genomics Consortium"/>
            <person name="Kohler A."/>
            <person name="Kuo A."/>
            <person name="Nagy L.G."/>
            <person name="Floudas D."/>
            <person name="Copeland A."/>
            <person name="Barry K.W."/>
            <person name="Cichocki N."/>
            <person name="Veneault-Fourrey C."/>
            <person name="LaButti K."/>
            <person name="Lindquist E.A."/>
            <person name="Lipzen A."/>
            <person name="Lundell T."/>
            <person name="Morin E."/>
            <person name="Murat C."/>
            <person name="Riley R."/>
            <person name="Ohm R."/>
            <person name="Sun H."/>
            <person name="Tunlid A."/>
            <person name="Henrissat B."/>
            <person name="Grigoriev I.V."/>
            <person name="Hibbett D.S."/>
            <person name="Martin F."/>
        </authorList>
    </citation>
    <scope>NUCLEOTIDE SEQUENCE [LARGE SCALE GENOMIC DNA]</scope>
    <source>
        <strain evidence="2">Ve08.2h10</strain>
    </source>
</reference>
<dbReference type="STRING" id="930991.A0A0D0DYR4"/>
<reference evidence="1 2" key="1">
    <citation type="submission" date="2014-04" db="EMBL/GenBank/DDBJ databases">
        <authorList>
            <consortium name="DOE Joint Genome Institute"/>
            <person name="Kuo A."/>
            <person name="Kohler A."/>
            <person name="Jargeat P."/>
            <person name="Nagy L.G."/>
            <person name="Floudas D."/>
            <person name="Copeland A."/>
            <person name="Barry K.W."/>
            <person name="Cichocki N."/>
            <person name="Veneault-Fourrey C."/>
            <person name="LaButti K."/>
            <person name="Lindquist E.A."/>
            <person name="Lipzen A."/>
            <person name="Lundell T."/>
            <person name="Morin E."/>
            <person name="Murat C."/>
            <person name="Sun H."/>
            <person name="Tunlid A."/>
            <person name="Henrissat B."/>
            <person name="Grigoriev I.V."/>
            <person name="Hibbett D.S."/>
            <person name="Martin F."/>
            <person name="Nordberg H.P."/>
            <person name="Cantor M.N."/>
            <person name="Hua S.X."/>
        </authorList>
    </citation>
    <scope>NUCLEOTIDE SEQUENCE [LARGE SCALE GENOMIC DNA]</scope>
    <source>
        <strain evidence="1 2">Ve08.2h10</strain>
    </source>
</reference>
<dbReference type="Proteomes" id="UP000054538">
    <property type="component" value="Unassembled WGS sequence"/>
</dbReference>
<dbReference type="PANTHER" id="PTHR46579">
    <property type="entry name" value="F5/8 TYPE C DOMAIN-CONTAINING PROTEIN-RELATED"/>
    <property type="match status" value="1"/>
</dbReference>
<sequence length="586" mass="65983">MIHCPPLPGRNNVHDGSCWRQAEVGLQREFELGSPAQDIEVVPGSQQSISHNILGLQITINLYWFSITDNHPHSAGGVYTSFNNLHCGVYFLQHNVTLLNHSIKPFVVNFKRVYSGVLMDICSCPTPWRVRNALAMTTSDVPASHKLNAKAGHSHKVHTCDQCFVMLEEVNLPSSYDIPNFHLCEDFSQLSHVYQSKYATTAAARKKIVNKFGYCPVLCSPTDPVHNLFGIVGHFHNEILIPGHFLNKAAWRKFQDNINAIIWPSQIGQLPTNNNNIHTDSPAVPPNTKMPPDIDCCLNKMFELVLFLLTATRLLTSHSNSMYDVDQGQQLLQQYCHTALTMQIHLVINHHLSMHYAPFFKNFGPVYAWWLFAFEHFNGLLKQVNLNGHAGSIMELTLIFQQIPNLYTLTLDHTIITWPTLNLGHKHMVDKMPFFAEGSAKFHPFIMKDGNHYGCTSATQTDADAFAFVALQGAWIPCQFVTHLKLSTPNEKPHFCSVIRHFAAGGDMPIMPWDLYATDLGYYLSYANTFHNIEIIPSSTIASPIAIVPTYSQVIKKDVWISVSFDRSGVEPLDQSFNEGKDDTVL</sequence>
<accession>A0A0D0DYR4</accession>
<proteinExistence type="predicted"/>
<dbReference type="InParanoid" id="A0A0D0DYR4"/>
<gene>
    <name evidence="1" type="ORF">PAXRUDRAFT_29471</name>
</gene>
<dbReference type="AlphaFoldDB" id="A0A0D0DYR4"/>
<keyword evidence="2" id="KW-1185">Reference proteome</keyword>
<protein>
    <submittedName>
        <fullName evidence="1">Uncharacterized protein</fullName>
    </submittedName>
</protein>
<evidence type="ECO:0000313" key="2">
    <source>
        <dbReference type="Proteomes" id="UP000054538"/>
    </source>
</evidence>
<dbReference type="OrthoDB" id="3248986at2759"/>
<organism evidence="1 2">
    <name type="scientific">Paxillus rubicundulus Ve08.2h10</name>
    <dbReference type="NCBI Taxonomy" id="930991"/>
    <lineage>
        <taxon>Eukaryota</taxon>
        <taxon>Fungi</taxon>
        <taxon>Dikarya</taxon>
        <taxon>Basidiomycota</taxon>
        <taxon>Agaricomycotina</taxon>
        <taxon>Agaricomycetes</taxon>
        <taxon>Agaricomycetidae</taxon>
        <taxon>Boletales</taxon>
        <taxon>Paxilineae</taxon>
        <taxon>Paxillaceae</taxon>
        <taxon>Paxillus</taxon>
    </lineage>
</organism>
<evidence type="ECO:0000313" key="1">
    <source>
        <dbReference type="EMBL" id="KIL00959.1"/>
    </source>
</evidence>
<dbReference type="HOGENOM" id="CLU_006784_0_0_1"/>
<dbReference type="EMBL" id="KN824824">
    <property type="protein sequence ID" value="KIL00959.1"/>
    <property type="molecule type" value="Genomic_DNA"/>
</dbReference>
<name>A0A0D0DYR4_9AGAM</name>
<dbReference type="PANTHER" id="PTHR46579:SF1">
    <property type="entry name" value="F5_8 TYPE C DOMAIN-CONTAINING PROTEIN"/>
    <property type="match status" value="1"/>
</dbReference>